<dbReference type="AlphaFoldDB" id="A0AAD7EE93"/>
<keyword evidence="2" id="KW-1133">Transmembrane helix</keyword>
<proteinExistence type="predicted"/>
<gene>
    <name evidence="3" type="ORF">DFH08DRAFT_820388</name>
</gene>
<keyword evidence="2" id="KW-0472">Membrane</keyword>
<name>A0AAD7EE93_9AGAR</name>
<dbReference type="EMBL" id="JARIHO010000060">
    <property type="protein sequence ID" value="KAJ7315817.1"/>
    <property type="molecule type" value="Genomic_DNA"/>
</dbReference>
<evidence type="ECO:0000313" key="4">
    <source>
        <dbReference type="Proteomes" id="UP001218218"/>
    </source>
</evidence>
<reference evidence="3" key="1">
    <citation type="submission" date="2023-03" db="EMBL/GenBank/DDBJ databases">
        <title>Massive genome expansion in bonnet fungi (Mycena s.s.) driven by repeated elements and novel gene families across ecological guilds.</title>
        <authorList>
            <consortium name="Lawrence Berkeley National Laboratory"/>
            <person name="Harder C.B."/>
            <person name="Miyauchi S."/>
            <person name="Viragh M."/>
            <person name="Kuo A."/>
            <person name="Thoen E."/>
            <person name="Andreopoulos B."/>
            <person name="Lu D."/>
            <person name="Skrede I."/>
            <person name="Drula E."/>
            <person name="Henrissat B."/>
            <person name="Morin E."/>
            <person name="Kohler A."/>
            <person name="Barry K."/>
            <person name="LaButti K."/>
            <person name="Morin E."/>
            <person name="Salamov A."/>
            <person name="Lipzen A."/>
            <person name="Mereny Z."/>
            <person name="Hegedus B."/>
            <person name="Baldrian P."/>
            <person name="Stursova M."/>
            <person name="Weitz H."/>
            <person name="Taylor A."/>
            <person name="Grigoriev I.V."/>
            <person name="Nagy L.G."/>
            <person name="Martin F."/>
            <person name="Kauserud H."/>
        </authorList>
    </citation>
    <scope>NUCLEOTIDE SEQUENCE</scope>
    <source>
        <strain evidence="3">CBHHK002</strain>
    </source>
</reference>
<feature type="compositionally biased region" description="Polar residues" evidence="1">
    <location>
        <begin position="52"/>
        <end position="68"/>
    </location>
</feature>
<sequence length="320" mass="34615">MSGKNVTWGKLLASRGLSPSQAKPSPPGRLGLGLEESEAKSRGFQAQAGASKPSQAVTSLTPSPQGSSLDCGPAKLLVTAAHFELELSSRYPQQALREASLPASDFSEDFGTVPSSFRWQDCPAYWSLDPSGVHRLSLARATQLGFPHFRFATQVYGCCWDASVYEGLRNFPAQKVSIQTVWTFPGIWAIRFINCRPKAIRRLPMSEASDSKGVVRDLSILNLNPTDAEVSSSYSAEDGHDSVESVGTECAASDSLSAEDLDGDIQESLASAFSSPGEEISGPFTLQDEMLSPSATFKFLMNVQLALILFLGLYWLYEQV</sequence>
<keyword evidence="2" id="KW-0812">Transmembrane</keyword>
<feature type="region of interest" description="Disordered" evidence="1">
    <location>
        <begin position="1"/>
        <end position="68"/>
    </location>
</feature>
<accession>A0AAD7EE93</accession>
<evidence type="ECO:0000256" key="1">
    <source>
        <dbReference type="SAM" id="MobiDB-lite"/>
    </source>
</evidence>
<evidence type="ECO:0000256" key="2">
    <source>
        <dbReference type="SAM" id="Phobius"/>
    </source>
</evidence>
<protein>
    <submittedName>
        <fullName evidence="3">Uncharacterized protein</fullName>
    </submittedName>
</protein>
<keyword evidence="4" id="KW-1185">Reference proteome</keyword>
<comment type="caution">
    <text evidence="3">The sequence shown here is derived from an EMBL/GenBank/DDBJ whole genome shotgun (WGS) entry which is preliminary data.</text>
</comment>
<organism evidence="3 4">
    <name type="scientific">Mycena albidolilacea</name>
    <dbReference type="NCBI Taxonomy" id="1033008"/>
    <lineage>
        <taxon>Eukaryota</taxon>
        <taxon>Fungi</taxon>
        <taxon>Dikarya</taxon>
        <taxon>Basidiomycota</taxon>
        <taxon>Agaricomycotina</taxon>
        <taxon>Agaricomycetes</taxon>
        <taxon>Agaricomycetidae</taxon>
        <taxon>Agaricales</taxon>
        <taxon>Marasmiineae</taxon>
        <taxon>Mycenaceae</taxon>
        <taxon>Mycena</taxon>
    </lineage>
</organism>
<dbReference type="Proteomes" id="UP001218218">
    <property type="component" value="Unassembled WGS sequence"/>
</dbReference>
<evidence type="ECO:0000313" key="3">
    <source>
        <dbReference type="EMBL" id="KAJ7315817.1"/>
    </source>
</evidence>
<feature type="transmembrane region" description="Helical" evidence="2">
    <location>
        <begin position="299"/>
        <end position="317"/>
    </location>
</feature>